<reference evidence="10" key="1">
    <citation type="submission" date="2016-10" db="EMBL/GenBank/DDBJ databases">
        <authorList>
            <person name="Varghese N."/>
            <person name="Submissions S."/>
        </authorList>
    </citation>
    <scope>NUCLEOTIDE SEQUENCE [LARGE SCALE GENOMIC DNA]</scope>
    <source>
        <strain evidence="10">CGMCC 1.8711</strain>
    </source>
</reference>
<evidence type="ECO:0000256" key="2">
    <source>
        <dbReference type="ARBA" id="ARBA00012438"/>
    </source>
</evidence>
<dbReference type="SMART" id="SM00091">
    <property type="entry name" value="PAS"/>
    <property type="match status" value="1"/>
</dbReference>
<dbReference type="PANTHER" id="PTHR44936:SF10">
    <property type="entry name" value="SENSOR PROTEIN RSTB"/>
    <property type="match status" value="1"/>
</dbReference>
<dbReference type="NCBIfam" id="TIGR00229">
    <property type="entry name" value="sensory_box"/>
    <property type="match status" value="1"/>
</dbReference>
<dbReference type="Gene3D" id="3.30.565.10">
    <property type="entry name" value="Histidine kinase-like ATPase, C-terminal domain"/>
    <property type="match status" value="1"/>
</dbReference>
<dbReference type="InterPro" id="IPR005467">
    <property type="entry name" value="His_kinase_dom"/>
</dbReference>
<evidence type="ECO:0000256" key="5">
    <source>
        <dbReference type="ARBA" id="ARBA00022777"/>
    </source>
</evidence>
<organism evidence="9 10">
    <name type="scientific">Halogeometricum limi</name>
    <dbReference type="NCBI Taxonomy" id="555875"/>
    <lineage>
        <taxon>Archaea</taxon>
        <taxon>Methanobacteriati</taxon>
        <taxon>Methanobacteriota</taxon>
        <taxon>Stenosarchaea group</taxon>
        <taxon>Halobacteria</taxon>
        <taxon>Halobacteriales</taxon>
        <taxon>Haloferacaceae</taxon>
        <taxon>Halogeometricum</taxon>
    </lineage>
</organism>
<dbReference type="AlphaFoldDB" id="A0A1I6H8S6"/>
<dbReference type="Proteomes" id="UP000243250">
    <property type="component" value="Unassembled WGS sequence"/>
</dbReference>
<dbReference type="SMART" id="SM00387">
    <property type="entry name" value="HATPase_c"/>
    <property type="match status" value="1"/>
</dbReference>
<dbReference type="PROSITE" id="PS50109">
    <property type="entry name" value="HIS_KIN"/>
    <property type="match status" value="1"/>
</dbReference>
<dbReference type="EC" id="2.7.13.3" evidence="2"/>
<gene>
    <name evidence="9" type="ORF">SAMN04488124_1926</name>
</gene>
<evidence type="ECO:0000313" key="10">
    <source>
        <dbReference type="Proteomes" id="UP000243250"/>
    </source>
</evidence>
<comment type="catalytic activity">
    <reaction evidence="1">
        <text>ATP + protein L-histidine = ADP + protein N-phospho-L-histidine.</text>
        <dbReference type="EC" id="2.7.13.3"/>
    </reaction>
</comment>
<dbReference type="STRING" id="555875.SAMN04488124_1926"/>
<protein>
    <recommendedName>
        <fullName evidence="2">histidine kinase</fullName>
        <ecNumber evidence="2">2.7.13.3</ecNumber>
    </recommendedName>
</protein>
<dbReference type="InterPro" id="IPR003594">
    <property type="entry name" value="HATPase_dom"/>
</dbReference>
<evidence type="ECO:0000259" key="7">
    <source>
        <dbReference type="PROSITE" id="PS50109"/>
    </source>
</evidence>
<feature type="domain" description="Histidine kinase" evidence="7">
    <location>
        <begin position="130"/>
        <end position="335"/>
    </location>
</feature>
<dbReference type="CDD" id="cd00130">
    <property type="entry name" value="PAS"/>
    <property type="match status" value="1"/>
</dbReference>
<evidence type="ECO:0000256" key="1">
    <source>
        <dbReference type="ARBA" id="ARBA00000085"/>
    </source>
</evidence>
<evidence type="ECO:0000256" key="6">
    <source>
        <dbReference type="ARBA" id="ARBA00022840"/>
    </source>
</evidence>
<keyword evidence="5" id="KW-0418">Kinase</keyword>
<dbReference type="GO" id="GO:0004673">
    <property type="term" value="F:protein histidine kinase activity"/>
    <property type="evidence" value="ECO:0007669"/>
    <property type="project" value="UniProtKB-EC"/>
</dbReference>
<dbReference type="SUPFAM" id="SSF55874">
    <property type="entry name" value="ATPase domain of HSP90 chaperone/DNA topoisomerase II/histidine kinase"/>
    <property type="match status" value="1"/>
</dbReference>
<proteinExistence type="predicted"/>
<dbReference type="InterPro" id="IPR000014">
    <property type="entry name" value="PAS"/>
</dbReference>
<dbReference type="GO" id="GO:0005524">
    <property type="term" value="F:ATP binding"/>
    <property type="evidence" value="ECO:0007669"/>
    <property type="project" value="UniProtKB-KW"/>
</dbReference>
<sequence length="341" mass="37745">MTTPPPEIYRLILHETPNPTVVTDESFAIVDLNEACVEFTGYSREEMLGTLPMFLVNDPDTYEEMTDSLAEGDSWEGELEAVTKADERVFGRGATFPLRSEGELVGYAGIFVDLSERRRSEQTVNVLNRVLRHNIRNDANVVGGVLDTVRDALSGSDRDLVDMAVQRVERLLDRAETARDLHELLERTPASLVPRDLCSVVEGAVADADDADVTLHVDVPDGPVWVLADDALARGVDAVVENAVEHNAGDDQNVWLTVETTPEAVVFTVEDDGTGIDPARVEYLFGRREDSQLRHGQGLSLFFVDRLLDFYGGAVVYHPRDPNGCRFELRFRPVDPSSDSS</sequence>
<keyword evidence="10" id="KW-1185">Reference proteome</keyword>
<dbReference type="InterPro" id="IPR050980">
    <property type="entry name" value="2C_sensor_his_kinase"/>
</dbReference>
<keyword evidence="4" id="KW-0547">Nucleotide-binding</keyword>
<feature type="domain" description="PAS" evidence="8">
    <location>
        <begin position="5"/>
        <end position="69"/>
    </location>
</feature>
<dbReference type="OrthoDB" id="342253at2157"/>
<evidence type="ECO:0000256" key="4">
    <source>
        <dbReference type="ARBA" id="ARBA00022741"/>
    </source>
</evidence>
<evidence type="ECO:0000259" key="8">
    <source>
        <dbReference type="PROSITE" id="PS50112"/>
    </source>
</evidence>
<dbReference type="EMBL" id="FOYS01000003">
    <property type="protein sequence ID" value="SFR50852.1"/>
    <property type="molecule type" value="Genomic_DNA"/>
</dbReference>
<dbReference type="SUPFAM" id="SSF55785">
    <property type="entry name" value="PYP-like sensor domain (PAS domain)"/>
    <property type="match status" value="1"/>
</dbReference>
<keyword evidence="3" id="KW-0808">Transferase</keyword>
<dbReference type="InterPro" id="IPR036890">
    <property type="entry name" value="HATPase_C_sf"/>
</dbReference>
<dbReference type="PANTHER" id="PTHR44936">
    <property type="entry name" value="SENSOR PROTEIN CREC"/>
    <property type="match status" value="1"/>
</dbReference>
<evidence type="ECO:0000256" key="3">
    <source>
        <dbReference type="ARBA" id="ARBA00022679"/>
    </source>
</evidence>
<evidence type="ECO:0000313" key="9">
    <source>
        <dbReference type="EMBL" id="SFR50852.1"/>
    </source>
</evidence>
<dbReference type="InterPro" id="IPR035965">
    <property type="entry name" value="PAS-like_dom_sf"/>
</dbReference>
<dbReference type="Gene3D" id="3.30.450.20">
    <property type="entry name" value="PAS domain"/>
    <property type="match status" value="1"/>
</dbReference>
<dbReference type="PROSITE" id="PS50112">
    <property type="entry name" value="PAS"/>
    <property type="match status" value="1"/>
</dbReference>
<keyword evidence="6" id="KW-0067">ATP-binding</keyword>
<dbReference type="Pfam" id="PF02518">
    <property type="entry name" value="HATPase_c"/>
    <property type="match status" value="1"/>
</dbReference>
<accession>A0A1I6H8S6</accession>
<name>A0A1I6H8S6_9EURY</name>
<dbReference type="RefSeq" id="WP_089879875.1">
    <property type="nucleotide sequence ID" value="NZ_FOYS01000003.1"/>
</dbReference>
<dbReference type="Pfam" id="PF13426">
    <property type="entry name" value="PAS_9"/>
    <property type="match status" value="1"/>
</dbReference>